<comment type="similarity">
    <text evidence="2 8">Belongs to the MscS (TC 1.A.23) family.</text>
</comment>
<feature type="compositionally biased region" description="Basic and acidic residues" evidence="9">
    <location>
        <begin position="125"/>
        <end position="135"/>
    </location>
</feature>
<dbReference type="Proteomes" id="UP001174677">
    <property type="component" value="Chromosome 1"/>
</dbReference>
<feature type="transmembrane region" description="Helical" evidence="10">
    <location>
        <begin position="361"/>
        <end position="379"/>
    </location>
</feature>
<evidence type="ECO:0000256" key="9">
    <source>
        <dbReference type="SAM" id="MobiDB-lite"/>
    </source>
</evidence>
<feature type="transmembrane region" description="Helical" evidence="10">
    <location>
        <begin position="391"/>
        <end position="411"/>
    </location>
</feature>
<dbReference type="EMBL" id="JARPOI010000001">
    <property type="protein sequence ID" value="KAJ9189496.1"/>
    <property type="molecule type" value="Genomic_DNA"/>
</dbReference>
<feature type="compositionally biased region" description="Polar residues" evidence="9">
    <location>
        <begin position="75"/>
        <end position="85"/>
    </location>
</feature>
<feature type="domain" description="Mechanosensitive ion channel MscS" evidence="11">
    <location>
        <begin position="700"/>
        <end position="760"/>
    </location>
</feature>
<reference evidence="12" key="1">
    <citation type="journal article" date="2023" name="Plant Biotechnol. J.">
        <title>Chromosome-level wild Hevea brasiliensis genome provides new tools for genomic-assisted breeding and valuable loci to elevate rubber yield.</title>
        <authorList>
            <person name="Cheng H."/>
            <person name="Song X."/>
            <person name="Hu Y."/>
            <person name="Wu T."/>
            <person name="Yang Q."/>
            <person name="An Z."/>
            <person name="Feng S."/>
            <person name="Deng Z."/>
            <person name="Wu W."/>
            <person name="Zeng X."/>
            <person name="Tu M."/>
            <person name="Wang X."/>
            <person name="Huang H."/>
        </authorList>
    </citation>
    <scope>NUCLEOTIDE SEQUENCE</scope>
    <source>
        <strain evidence="12">MT/VB/25A 57/8</strain>
    </source>
</reference>
<feature type="compositionally biased region" description="Acidic residues" evidence="9">
    <location>
        <begin position="110"/>
        <end position="124"/>
    </location>
</feature>
<gene>
    <name evidence="12" type="ORF">P3X46_000781</name>
</gene>
<dbReference type="PANTHER" id="PTHR31618">
    <property type="entry name" value="MECHANOSENSITIVE ION CHANNEL PROTEIN 5"/>
    <property type="match status" value="1"/>
</dbReference>
<dbReference type="Gene3D" id="2.30.30.60">
    <property type="match status" value="1"/>
</dbReference>
<keyword evidence="5" id="KW-0813">Transport</keyword>
<evidence type="ECO:0000313" key="12">
    <source>
        <dbReference type="EMBL" id="KAJ9189496.1"/>
    </source>
</evidence>
<sequence>MDYSSMKKSFKSHGSYKQARIIAEGGSSGQDSRNHEELPILSHQQSDDPQEISQPSTLVGGGANHPEVIVKVDASSANNDVNTIHKTLREPSFGYMNEKKEVEDQPSNIVDDEISLDMDMDMEMDELRRELRDENLPSFQESSLNSQPSKEIRVSFEPSLSINSSVESVRRRYKDLQDDKDGSFNSTHSQQQQQQRCDEVLKCTSNASFRTQTSRLSRLKTKSRLLDPSPGELGMMSGRVKSEQLKSGLLVKPGDDDEDDPLEYEDLPEEYKRVHLSPLTVLQWLSLIAIIALLACSLSISTWKERTFLELKLWKWVVLLLVFLFVRLVSCWCFRIIVFFIERNFLLRKRVLYFVYGLRNGVQNCWWLGLVLLAWHFLFDAKVRRETKGEILKYVTKILICFLAANFIWLLKTLMVKVLASSFHVSTYFDRIQESIYNQFVIETLSGPPLIEIQRNEEEQEKTAAEIRKLQNAGVTVPPELKATVFSPSKSGRIGFNGGQQKSLMRSKRVDKKVNNEITIDHLHKLNTKNISAWNMKRLMNIVRHGSLSTLEEQILDANNDDEYAVEIRSEYEAKAAARKIFNNVACRGSKYIYLEDLLRFMKEDEALKTMSLFEGASETSRINKSSLKNWVRRALALTLNDTKTAVNKLHQVVNVVVGVIILVIWLLILGIATSKFVMFMGSQIVVVSFIFGNTARTLFESIIFLFFVHPFDVGDLCEVDGRQLRVEEMNILTTIFLRDDNLKVIYHNNILATKAIGNFYRSPDMGDGVEFFIHVSTPAEKIALMKQRITSYIEGKKEHWYPNPMVILLELADLNKVKVAVWWLKFERRALLLDEMVKIFKELDIQYRLFPIDVNIHNMPPLTPYSPH</sequence>
<evidence type="ECO:0000256" key="3">
    <source>
        <dbReference type="ARBA" id="ARBA00022692"/>
    </source>
</evidence>
<evidence type="ECO:0000256" key="2">
    <source>
        <dbReference type="ARBA" id="ARBA00008017"/>
    </source>
</evidence>
<keyword evidence="3 10" id="KW-0812">Transmembrane</keyword>
<feature type="transmembrane region" description="Helical" evidence="10">
    <location>
        <begin position="281"/>
        <end position="301"/>
    </location>
</feature>
<dbReference type="PIRSF" id="PIRSF017209">
    <property type="entry name" value="Memb_At2g17000_prd"/>
    <property type="match status" value="1"/>
</dbReference>
<evidence type="ECO:0000259" key="11">
    <source>
        <dbReference type="Pfam" id="PF00924"/>
    </source>
</evidence>
<comment type="subcellular location">
    <subcellularLocation>
        <location evidence="1">Membrane</location>
        <topology evidence="1">Multi-pass membrane protein</topology>
    </subcellularLocation>
</comment>
<dbReference type="PANTHER" id="PTHR31618:SF27">
    <property type="entry name" value="MECHANOSENSITIVE ION CHANNEL PROTEIN"/>
    <property type="match status" value="1"/>
</dbReference>
<keyword evidence="6 8" id="KW-0472">Membrane</keyword>
<evidence type="ECO:0000256" key="8">
    <source>
        <dbReference type="PIRNR" id="PIRNR017209"/>
    </source>
</evidence>
<keyword evidence="13" id="KW-1185">Reference proteome</keyword>
<dbReference type="InterPro" id="IPR006685">
    <property type="entry name" value="MscS_channel_2nd"/>
</dbReference>
<proteinExistence type="inferred from homology"/>
<keyword evidence="5" id="KW-0406">Ion transport</keyword>
<keyword evidence="4 10" id="KW-1133">Transmembrane helix</keyword>
<feature type="region of interest" description="Disordered" evidence="9">
    <location>
        <begin position="1"/>
        <end position="157"/>
    </location>
</feature>
<dbReference type="InterPro" id="IPR016688">
    <property type="entry name" value="MscS-like_plants/fungi"/>
</dbReference>
<dbReference type="Pfam" id="PF00924">
    <property type="entry name" value="MS_channel_2nd"/>
    <property type="match status" value="1"/>
</dbReference>
<feature type="transmembrane region" description="Helical" evidence="10">
    <location>
        <begin position="313"/>
        <end position="341"/>
    </location>
</feature>
<keyword evidence="7" id="KW-0407">Ion channel</keyword>
<organism evidence="12 13">
    <name type="scientific">Hevea brasiliensis</name>
    <name type="common">Para rubber tree</name>
    <name type="synonym">Siphonia brasiliensis</name>
    <dbReference type="NCBI Taxonomy" id="3981"/>
    <lineage>
        <taxon>Eukaryota</taxon>
        <taxon>Viridiplantae</taxon>
        <taxon>Streptophyta</taxon>
        <taxon>Embryophyta</taxon>
        <taxon>Tracheophyta</taxon>
        <taxon>Spermatophyta</taxon>
        <taxon>Magnoliopsida</taxon>
        <taxon>eudicotyledons</taxon>
        <taxon>Gunneridae</taxon>
        <taxon>Pentapetalae</taxon>
        <taxon>rosids</taxon>
        <taxon>fabids</taxon>
        <taxon>Malpighiales</taxon>
        <taxon>Euphorbiaceae</taxon>
        <taxon>Crotonoideae</taxon>
        <taxon>Micrandreae</taxon>
        <taxon>Hevea</taxon>
    </lineage>
</organism>
<dbReference type="SUPFAM" id="SSF50182">
    <property type="entry name" value="Sm-like ribonucleoproteins"/>
    <property type="match status" value="1"/>
</dbReference>
<comment type="caution">
    <text evidence="12">The sequence shown here is derived from an EMBL/GenBank/DDBJ whole genome shotgun (WGS) entry which is preliminary data.</text>
</comment>
<evidence type="ECO:0000256" key="5">
    <source>
        <dbReference type="ARBA" id="ARBA00023065"/>
    </source>
</evidence>
<evidence type="ECO:0000256" key="6">
    <source>
        <dbReference type="ARBA" id="ARBA00023136"/>
    </source>
</evidence>
<evidence type="ECO:0000256" key="1">
    <source>
        <dbReference type="ARBA" id="ARBA00004141"/>
    </source>
</evidence>
<feature type="compositionally biased region" description="Polar residues" evidence="9">
    <location>
        <begin position="137"/>
        <end position="149"/>
    </location>
</feature>
<protein>
    <recommendedName>
        <fullName evidence="8">Mechanosensitive ion channel protein</fullName>
    </recommendedName>
</protein>
<evidence type="ECO:0000256" key="7">
    <source>
        <dbReference type="ARBA" id="ARBA00023303"/>
    </source>
</evidence>
<evidence type="ECO:0000256" key="4">
    <source>
        <dbReference type="ARBA" id="ARBA00022989"/>
    </source>
</evidence>
<evidence type="ECO:0000256" key="10">
    <source>
        <dbReference type="SAM" id="Phobius"/>
    </source>
</evidence>
<accession>A0ABQ9NAH9</accession>
<dbReference type="InterPro" id="IPR023408">
    <property type="entry name" value="MscS_beta-dom_sf"/>
</dbReference>
<dbReference type="InterPro" id="IPR010920">
    <property type="entry name" value="LSM_dom_sf"/>
</dbReference>
<feature type="transmembrane region" description="Helical" evidence="10">
    <location>
        <begin position="653"/>
        <end position="673"/>
    </location>
</feature>
<evidence type="ECO:0000313" key="13">
    <source>
        <dbReference type="Proteomes" id="UP001174677"/>
    </source>
</evidence>
<name>A0ABQ9NAH9_HEVBR</name>